<dbReference type="EMBL" id="UZAU01000368">
    <property type="status" value="NOT_ANNOTATED_CDS"/>
    <property type="molecule type" value="Genomic_DNA"/>
</dbReference>
<evidence type="ECO:0000256" key="1">
    <source>
        <dbReference type="SAM" id="MobiDB-lite"/>
    </source>
</evidence>
<reference evidence="2" key="2">
    <citation type="submission" date="2021-03" db="UniProtKB">
        <authorList>
            <consortium name="EnsemblPlants"/>
        </authorList>
    </citation>
    <scope>IDENTIFICATION</scope>
</reference>
<evidence type="ECO:0000313" key="3">
    <source>
        <dbReference type="Proteomes" id="UP000596661"/>
    </source>
</evidence>
<keyword evidence="3" id="KW-1185">Reference proteome</keyword>
<accession>A0A803PIU2</accession>
<dbReference type="AlphaFoldDB" id="A0A803PIU2"/>
<dbReference type="EnsemblPlants" id="evm.model.04.809">
    <property type="protein sequence ID" value="cds.evm.model.04.809"/>
    <property type="gene ID" value="evm.TU.04.809"/>
</dbReference>
<dbReference type="Gramene" id="evm.model.04.809">
    <property type="protein sequence ID" value="cds.evm.model.04.809"/>
    <property type="gene ID" value="evm.TU.04.809"/>
</dbReference>
<name>A0A803PIU2_CANSA</name>
<organism evidence="2 3">
    <name type="scientific">Cannabis sativa</name>
    <name type="common">Hemp</name>
    <name type="synonym">Marijuana</name>
    <dbReference type="NCBI Taxonomy" id="3483"/>
    <lineage>
        <taxon>Eukaryota</taxon>
        <taxon>Viridiplantae</taxon>
        <taxon>Streptophyta</taxon>
        <taxon>Embryophyta</taxon>
        <taxon>Tracheophyta</taxon>
        <taxon>Spermatophyta</taxon>
        <taxon>Magnoliopsida</taxon>
        <taxon>eudicotyledons</taxon>
        <taxon>Gunneridae</taxon>
        <taxon>Pentapetalae</taxon>
        <taxon>rosids</taxon>
        <taxon>fabids</taxon>
        <taxon>Rosales</taxon>
        <taxon>Cannabaceae</taxon>
        <taxon>Cannabis</taxon>
    </lineage>
</organism>
<proteinExistence type="predicted"/>
<dbReference type="Proteomes" id="UP000596661">
    <property type="component" value="Chromosome 4"/>
</dbReference>
<reference evidence="2" key="1">
    <citation type="submission" date="2018-11" db="EMBL/GenBank/DDBJ databases">
        <authorList>
            <person name="Grassa J C."/>
        </authorList>
    </citation>
    <scope>NUCLEOTIDE SEQUENCE [LARGE SCALE GENOMIC DNA]</scope>
</reference>
<protein>
    <submittedName>
        <fullName evidence="2">Uncharacterized protein</fullName>
    </submittedName>
</protein>
<evidence type="ECO:0000313" key="2">
    <source>
        <dbReference type="EnsemblPlants" id="cds.evm.model.04.809"/>
    </source>
</evidence>
<sequence length="338" mass="37215">MFVLVAMDLNQDFHLSIVEIAEDALVDLQKRLKASLVESQLHLDFLEGTLPPMPDILPCSWAAKPLASPQGDPTDSPNPHPGPSTDLRGRNDNVGDVEAPSSVATVRLEGMVSKSGSRGKPPTASKKGASSSSLPNDPAPKMSHSLLSKLKMALATKSILGSYMCRHKEITTYLGESITPSFDIPTKEHAHPPMTLAWSQSQMNQCSSGYNRLLGEFTPSDWTWLRKSSSEGCQEASLKCNIWRCLSHSHVCTKRLRARIGKLQHHLFTIKARNKEESKDKIERLLYTVWIQNPDVDYSILGSFTAKLVESFRAECGDAVATSQGKRRRDAGPSSSYN</sequence>
<feature type="region of interest" description="Disordered" evidence="1">
    <location>
        <begin position="61"/>
        <end position="143"/>
    </location>
</feature>